<comment type="caution">
    <text evidence="7">The sequence shown here is derived from an EMBL/GenBank/DDBJ whole genome shotgun (WGS) entry which is preliminary data.</text>
</comment>
<accession>A0A921INJ1</accession>
<dbReference type="InterPro" id="IPR050129">
    <property type="entry name" value="Zn_alcohol_dh"/>
</dbReference>
<protein>
    <submittedName>
        <fullName evidence="7">Zinc-binding dehydrogenase</fullName>
    </submittedName>
</protein>
<keyword evidence="1 4" id="KW-0479">Metal-binding</keyword>
<comment type="cofactor">
    <cofactor evidence="4">
        <name>Zn(2+)</name>
        <dbReference type="ChEBI" id="CHEBI:29105"/>
    </cofactor>
</comment>
<feature type="domain" description="Alcohol dehydrogenase-like C-terminal" evidence="5">
    <location>
        <begin position="180"/>
        <end position="306"/>
    </location>
</feature>
<dbReference type="InterPro" id="IPR036291">
    <property type="entry name" value="NAD(P)-bd_dom_sf"/>
</dbReference>
<dbReference type="InterPro" id="IPR002328">
    <property type="entry name" value="ADH_Zn_CS"/>
</dbReference>
<dbReference type="Proteomes" id="UP000746751">
    <property type="component" value="Unassembled WGS sequence"/>
</dbReference>
<dbReference type="PROSITE" id="PS00059">
    <property type="entry name" value="ADH_ZINC"/>
    <property type="match status" value="1"/>
</dbReference>
<evidence type="ECO:0000313" key="8">
    <source>
        <dbReference type="Proteomes" id="UP000746751"/>
    </source>
</evidence>
<evidence type="ECO:0000256" key="3">
    <source>
        <dbReference type="ARBA" id="ARBA00023002"/>
    </source>
</evidence>
<dbReference type="PANTHER" id="PTHR43401">
    <property type="entry name" value="L-THREONINE 3-DEHYDROGENASE"/>
    <property type="match status" value="1"/>
</dbReference>
<evidence type="ECO:0000313" key="7">
    <source>
        <dbReference type="EMBL" id="HJG30605.1"/>
    </source>
</evidence>
<evidence type="ECO:0000259" key="5">
    <source>
        <dbReference type="Pfam" id="PF00107"/>
    </source>
</evidence>
<dbReference type="SUPFAM" id="SSF51735">
    <property type="entry name" value="NAD(P)-binding Rossmann-fold domains"/>
    <property type="match status" value="1"/>
</dbReference>
<reference evidence="7" key="2">
    <citation type="submission" date="2021-09" db="EMBL/GenBank/DDBJ databases">
        <authorList>
            <person name="Gilroy R."/>
        </authorList>
    </citation>
    <scope>NUCLEOTIDE SEQUENCE</scope>
    <source>
        <strain evidence="7">ChiGjej2B2-7701</strain>
    </source>
</reference>
<sequence>MLVKTAVLRAAGKAELVDRELPEVGSHEVLVRILADNICTSEYGVFNGARTNRPLPLVFGHEWAGIVEEVGSEVSSVQVGDYVASGYHYDPYTIPSREGRTSECPHLMGADHPNPDGYFGNAGCAERTIVNEVACYKIDEGIDPSTAALLEPLGTCCAGFRRFGCDFGDTVVVIGAGTMGILNALVAKAHGCRVLITEMMPKKLEAARRLGLEAIDVSACDPVEKVKELTGGKGADGVIVAVAASGAYAQAIDMLKEKRGRLLIFAAGYPAPKWELDPNTVHYRRMVIVGTYGADYVDFKEAANLINMGVANFSELVEEKIPLDEIQHAFERACEPGMFRISVICQEEK</sequence>
<dbReference type="Gene3D" id="3.40.50.720">
    <property type="entry name" value="NAD(P)-binding Rossmann-like Domain"/>
    <property type="match status" value="1"/>
</dbReference>
<keyword evidence="3" id="KW-0560">Oxidoreductase</keyword>
<dbReference type="PANTHER" id="PTHR43401:SF2">
    <property type="entry name" value="L-THREONINE 3-DEHYDROGENASE"/>
    <property type="match status" value="1"/>
</dbReference>
<dbReference type="Pfam" id="PF08240">
    <property type="entry name" value="ADH_N"/>
    <property type="match status" value="1"/>
</dbReference>
<gene>
    <name evidence="7" type="ORF">K8U80_04315</name>
</gene>
<dbReference type="AlphaFoldDB" id="A0A921INJ1"/>
<organism evidence="7 8">
    <name type="scientific">Collinsella ihumii</name>
    <dbReference type="NCBI Taxonomy" id="1720204"/>
    <lineage>
        <taxon>Bacteria</taxon>
        <taxon>Bacillati</taxon>
        <taxon>Actinomycetota</taxon>
        <taxon>Coriobacteriia</taxon>
        <taxon>Coriobacteriales</taxon>
        <taxon>Coriobacteriaceae</taxon>
        <taxon>Collinsella</taxon>
    </lineage>
</organism>
<dbReference type="GO" id="GO:0008270">
    <property type="term" value="F:zinc ion binding"/>
    <property type="evidence" value="ECO:0007669"/>
    <property type="project" value="InterPro"/>
</dbReference>
<dbReference type="InterPro" id="IPR011032">
    <property type="entry name" value="GroES-like_sf"/>
</dbReference>
<name>A0A921INJ1_9ACTN</name>
<evidence type="ECO:0000256" key="4">
    <source>
        <dbReference type="RuleBase" id="RU361277"/>
    </source>
</evidence>
<evidence type="ECO:0000256" key="1">
    <source>
        <dbReference type="ARBA" id="ARBA00022723"/>
    </source>
</evidence>
<dbReference type="EMBL" id="DYVF01000031">
    <property type="protein sequence ID" value="HJG30605.1"/>
    <property type="molecule type" value="Genomic_DNA"/>
</dbReference>
<dbReference type="Gene3D" id="3.90.180.10">
    <property type="entry name" value="Medium-chain alcohol dehydrogenases, catalytic domain"/>
    <property type="match status" value="1"/>
</dbReference>
<dbReference type="InterPro" id="IPR013149">
    <property type="entry name" value="ADH-like_C"/>
</dbReference>
<evidence type="ECO:0000259" key="6">
    <source>
        <dbReference type="Pfam" id="PF08240"/>
    </source>
</evidence>
<feature type="domain" description="Alcohol dehydrogenase-like N-terminal" evidence="6">
    <location>
        <begin position="25"/>
        <end position="139"/>
    </location>
</feature>
<dbReference type="SUPFAM" id="SSF50129">
    <property type="entry name" value="GroES-like"/>
    <property type="match status" value="1"/>
</dbReference>
<dbReference type="GO" id="GO:0016491">
    <property type="term" value="F:oxidoreductase activity"/>
    <property type="evidence" value="ECO:0007669"/>
    <property type="project" value="UniProtKB-KW"/>
</dbReference>
<proteinExistence type="inferred from homology"/>
<keyword evidence="2 4" id="KW-0862">Zinc</keyword>
<reference evidence="7" key="1">
    <citation type="journal article" date="2021" name="PeerJ">
        <title>Extensive microbial diversity within the chicken gut microbiome revealed by metagenomics and culture.</title>
        <authorList>
            <person name="Gilroy R."/>
            <person name="Ravi A."/>
            <person name="Getino M."/>
            <person name="Pursley I."/>
            <person name="Horton D.L."/>
            <person name="Alikhan N.F."/>
            <person name="Baker D."/>
            <person name="Gharbi K."/>
            <person name="Hall N."/>
            <person name="Watson M."/>
            <person name="Adriaenssens E.M."/>
            <person name="Foster-Nyarko E."/>
            <person name="Jarju S."/>
            <person name="Secka A."/>
            <person name="Antonio M."/>
            <person name="Oren A."/>
            <person name="Chaudhuri R.R."/>
            <person name="La Ragione R."/>
            <person name="Hildebrand F."/>
            <person name="Pallen M.J."/>
        </authorList>
    </citation>
    <scope>NUCLEOTIDE SEQUENCE</scope>
    <source>
        <strain evidence="7">ChiGjej2B2-7701</strain>
    </source>
</reference>
<dbReference type="InterPro" id="IPR013154">
    <property type="entry name" value="ADH-like_N"/>
</dbReference>
<comment type="similarity">
    <text evidence="4">Belongs to the zinc-containing alcohol dehydrogenase family.</text>
</comment>
<dbReference type="Pfam" id="PF00107">
    <property type="entry name" value="ADH_zinc_N"/>
    <property type="match status" value="1"/>
</dbReference>
<evidence type="ECO:0000256" key="2">
    <source>
        <dbReference type="ARBA" id="ARBA00022833"/>
    </source>
</evidence>